<evidence type="ECO:0000256" key="17">
    <source>
        <dbReference type="PROSITE-ProRule" id="PRU00409"/>
    </source>
</evidence>
<dbReference type="Gene3D" id="3.30.1370.50">
    <property type="entry name" value="R3H-like domain"/>
    <property type="match status" value="1"/>
</dbReference>
<comment type="subcellular location">
    <subcellularLocation>
        <location evidence="1">Nucleus</location>
    </subcellularLocation>
</comment>
<keyword evidence="11" id="KW-0805">Transcription regulation</keyword>
<name>A0A8T2P8X5_9TELE</name>
<keyword evidence="6" id="KW-0479">Metal-binding</keyword>
<evidence type="ECO:0000256" key="9">
    <source>
        <dbReference type="ARBA" id="ARBA00022786"/>
    </source>
</evidence>
<feature type="compositionally biased region" description="Basic and acidic residues" evidence="18">
    <location>
        <begin position="332"/>
        <end position="349"/>
    </location>
</feature>
<dbReference type="CDD" id="cd16696">
    <property type="entry name" value="RING-CH-C4HC3_NFX1"/>
    <property type="match status" value="1"/>
</dbReference>
<dbReference type="EMBL" id="JAFBMS010000012">
    <property type="protein sequence ID" value="KAG9348136.1"/>
    <property type="molecule type" value="Genomic_DNA"/>
</dbReference>
<dbReference type="Pfam" id="PF01422">
    <property type="entry name" value="zf-NF-X1"/>
    <property type="match status" value="8"/>
</dbReference>
<feature type="compositionally biased region" description="Low complexity" evidence="18">
    <location>
        <begin position="104"/>
        <end position="117"/>
    </location>
</feature>
<keyword evidence="14" id="KW-0539">Nucleus</keyword>
<evidence type="ECO:0000256" key="11">
    <source>
        <dbReference type="ARBA" id="ARBA00023015"/>
    </source>
</evidence>
<gene>
    <name evidence="21" type="ORF">JZ751_004166</name>
</gene>
<dbReference type="FunFam" id="3.30.1370.50:FF:000003">
    <property type="entry name" value="Transcriptional repressor NF-X1 isoform 1"/>
    <property type="match status" value="1"/>
</dbReference>
<evidence type="ECO:0000259" key="19">
    <source>
        <dbReference type="PROSITE" id="PS50975"/>
    </source>
</evidence>
<keyword evidence="7" id="KW-0677">Repeat</keyword>
<dbReference type="CDD" id="cd02643">
    <property type="entry name" value="R3H_NF-X1"/>
    <property type="match status" value="1"/>
</dbReference>
<dbReference type="InterPro" id="IPR034076">
    <property type="entry name" value="R3H_NF-X1"/>
</dbReference>
<proteinExistence type="inferred from homology"/>
<dbReference type="InterPro" id="IPR005479">
    <property type="entry name" value="CPAse_ATP-bd"/>
</dbReference>
<evidence type="ECO:0000256" key="6">
    <source>
        <dbReference type="ARBA" id="ARBA00022723"/>
    </source>
</evidence>
<evidence type="ECO:0000256" key="2">
    <source>
        <dbReference type="ARBA" id="ARBA00007269"/>
    </source>
</evidence>
<feature type="domain" description="R3H" evidence="20">
    <location>
        <begin position="991"/>
        <end position="1059"/>
    </location>
</feature>
<evidence type="ECO:0000256" key="18">
    <source>
        <dbReference type="SAM" id="MobiDB-lite"/>
    </source>
</evidence>
<dbReference type="SUPFAM" id="SSF56059">
    <property type="entry name" value="Glutathione synthetase ATP-binding domain-like"/>
    <property type="match status" value="1"/>
</dbReference>
<dbReference type="Pfam" id="PF01424">
    <property type="entry name" value="R3H"/>
    <property type="match status" value="1"/>
</dbReference>
<evidence type="ECO:0000256" key="8">
    <source>
        <dbReference type="ARBA" id="ARBA00022771"/>
    </source>
</evidence>
<evidence type="ECO:0000256" key="16">
    <source>
        <dbReference type="ARBA" id="ARBA00078536"/>
    </source>
</evidence>
<keyword evidence="10" id="KW-0862">Zinc</keyword>
<evidence type="ECO:0000256" key="10">
    <source>
        <dbReference type="ARBA" id="ARBA00022833"/>
    </source>
</evidence>
<feature type="region of interest" description="Disordered" evidence="18">
    <location>
        <begin position="11"/>
        <end position="349"/>
    </location>
</feature>
<evidence type="ECO:0000256" key="5">
    <source>
        <dbReference type="ARBA" id="ARBA00022679"/>
    </source>
</evidence>
<dbReference type="SUPFAM" id="SSF57850">
    <property type="entry name" value="RING/U-box"/>
    <property type="match status" value="1"/>
</dbReference>
<dbReference type="SMART" id="SM00438">
    <property type="entry name" value="ZnF_NFX"/>
    <property type="match status" value="9"/>
</dbReference>
<dbReference type="GO" id="GO:0008270">
    <property type="term" value="F:zinc ion binding"/>
    <property type="evidence" value="ECO:0007669"/>
    <property type="project" value="UniProtKB-KW"/>
</dbReference>
<dbReference type="GO" id="GO:0000122">
    <property type="term" value="P:negative regulation of transcription by RNA polymerase II"/>
    <property type="evidence" value="ECO:0007669"/>
    <property type="project" value="UniProtKB-ARBA"/>
</dbReference>
<dbReference type="InterPro" id="IPR036867">
    <property type="entry name" value="R3H_dom_sf"/>
</dbReference>
<dbReference type="GO" id="GO:0005524">
    <property type="term" value="F:ATP binding"/>
    <property type="evidence" value="ECO:0007669"/>
    <property type="project" value="UniProtKB-UniRule"/>
</dbReference>
<dbReference type="InterPro" id="IPR000967">
    <property type="entry name" value="Znf_NFX1"/>
</dbReference>
<feature type="compositionally biased region" description="Basic and acidic residues" evidence="18">
    <location>
        <begin position="167"/>
        <end position="201"/>
    </location>
</feature>
<dbReference type="GO" id="GO:0000977">
    <property type="term" value="F:RNA polymerase II transcription regulatory region sequence-specific DNA binding"/>
    <property type="evidence" value="ECO:0007669"/>
    <property type="project" value="TreeGrafter"/>
</dbReference>
<keyword evidence="12" id="KW-0238">DNA-binding</keyword>
<dbReference type="Gene3D" id="3.30.470.20">
    <property type="entry name" value="ATP-grasp fold, B domain"/>
    <property type="match status" value="1"/>
</dbReference>
<dbReference type="PROSITE" id="PS51061">
    <property type="entry name" value="R3H"/>
    <property type="match status" value="1"/>
</dbReference>
<reference evidence="21" key="1">
    <citation type="thesis" date="2021" institute="BYU ScholarsArchive" country="Provo, UT, USA">
        <title>Applications of and Algorithms for Genome Assembly and Genomic Analyses with an Emphasis on Marine Teleosts.</title>
        <authorList>
            <person name="Pickett B.D."/>
        </authorList>
    </citation>
    <scope>NUCLEOTIDE SEQUENCE</scope>
    <source>
        <strain evidence="21">HI-2016</strain>
    </source>
</reference>
<evidence type="ECO:0000313" key="21">
    <source>
        <dbReference type="EMBL" id="KAG9348136.1"/>
    </source>
</evidence>
<keyword evidence="17" id="KW-0067">ATP-binding</keyword>
<keyword evidence="22" id="KW-1185">Reference proteome</keyword>
<dbReference type="InterPro" id="IPR011761">
    <property type="entry name" value="ATP-grasp"/>
</dbReference>
<keyword evidence="5" id="KW-0808">Transferase</keyword>
<comment type="caution">
    <text evidence="21">The sequence shown here is derived from an EMBL/GenBank/DDBJ whole genome shotgun (WGS) entry which is preliminary data.</text>
</comment>
<evidence type="ECO:0000256" key="1">
    <source>
        <dbReference type="ARBA" id="ARBA00004123"/>
    </source>
</evidence>
<feature type="compositionally biased region" description="Gly residues" evidence="18">
    <location>
        <begin position="87"/>
        <end position="103"/>
    </location>
</feature>
<dbReference type="CDD" id="cd06008">
    <property type="entry name" value="NF-X1-zinc-finger"/>
    <property type="match status" value="6"/>
</dbReference>
<evidence type="ECO:0000256" key="15">
    <source>
        <dbReference type="ARBA" id="ARBA00072498"/>
    </source>
</evidence>
<dbReference type="InterPro" id="IPR034078">
    <property type="entry name" value="NFX1_fam"/>
</dbReference>
<evidence type="ECO:0000259" key="20">
    <source>
        <dbReference type="PROSITE" id="PS51061"/>
    </source>
</evidence>
<sequence>MYLFAGVLELNPDSAEFVPRERQNQHQSRRGRPRADHNRNWNDHHRPQQRPFYSNKPPHNQEYHGGPRNHRSSYNPEDGGRGKGRGRGGGGGGGRGGGGGGSGSSNSGSGSSSRSSGNHSHQNQRWQRPGSGRGFLVENTSTPVGGYRAETPPGGRPDMDGPSWRSENWRESDRGLTREDHREEPPKKPRKFTQESRRGGGERAASGSAHKENLEGQTTEEDWNDPRHTRAAGQPEHGARNRRGWNTGGRNPSFDPRKKAPPSREWQGNRDGSPRDSVEVGAEASSHSSAPPVPCEVAGASGRQEPNWRSGRGQGRRNQQPDRGSRRSPNSDQRRGQRKQVEVPKSKETQTGECFVMSQSLLADCFSGCLIEQLSEEKYECMVCCEVIRVMAPVWSCQSCFHVFHLNCIKKWARSPASQAEGKVTNPEWQRSEIPHSCGELCGKRRSGADCNHPCNILCHPGPCPQCPAFVTKACICGKTNQPVRCGLTAAIQCGMVCGALLGCGEHHCAQVCHGAQCQPCPLLTQQVCYCGVQSREVPCGKDQDKFDGFGHFSCQRLCGKQLDCGNHRCEQTCHSGPCQSCPRLPRLVRSCPCGQTPLSKLLELGYAERRSCTDPIPSCGKTCGKPLPCGSSDTIHTCENLCHEGQCGPCSLTSTINCRCGFKTKDVPCTAVQNEGELVFTCERRCSKKRSCGRHKCNELCCVDKDHRCTLICGYKLNCGLHRCQDPCHRGNCQPCWQTSFDELTCHCGETVMYPPIACGTKPPECKNLCTRRHECDHPVFHNCHSDEKCPPCTYLTKKWCMGNHEQRSNIPCHLMDISCGLPCNKALPCGMHSCPRICHRGDCLPEGGCRQPCATPRPECGHPCAAPCHDGSPCPRISCTAKVALQCSCGRRKETVICTEASSSYQKFAAIAMASRLSDLQLCDSVDIGQLTKKELKNTRLECDQECAALERNRRLAEALQIDQSADPFNVRSTSKYSDSLKEDARKELKFVSEVEEEMKNLVELASKGKQTKRSHYFPPMNRERRKIIHELAEVYGIESVSYDSEPKRNVVITAVRGKSACPNSTLTALIERETASRAPPPIAHIKQHSSKAVLNMMGVTEAGAAAFGSLPQDYTSLQQILLELGLPKTRGRTATPRKDLGPSDMVICVKSTPDKYLPILLEGGRRCPGHMLLCLSSSWLSKSPSQKQPGLFSLHVLQAITFEAGGYTYLDTFNPPCQVTYFLEDSTVLGVSALAPLLGADLDCPTCGSPELSSLTEDVLLTRRLLAQRGVRIPPTLAFSFCPLPKPWPQHPHLTIISAQEKEVLQEAMQEAIEAFLLLPGLQTCEKVLIQSSSSGCNSQESVKVLEKNKDGILKAALTLLSGIGEQESILLTAHYSSVQPVRAQKLGDMGPFNVPDAVRRKLSLRIRATVCLAADGQPQVTQVLCWVERTEAHPTSSPTVLQSLEEILQSWGFKQQDILSLQELLKQWAESAMQVISDHQSELSDNERGGAHAQTDLIDSQACKLVWKFFPYDYRDHLQDKTHAANIARIVQEQGLKVNGCLTFVCNCTVLLSLVCEELSLFSDSPKAITTAKQKSQTHQHLDTLHQGLQHLPEPSLYATVCIHVDGMENLQQAMKQVGFPCVMKLEYSAGGRSVKLIQNVEESLEFLQCLIDRMSVNPGRKRGFINEPLLMEYLGGQKHVIDLVVYRKKLLAAFVSDCGPSCSPYFQNTSHIMPSNLSTEKETLLATAAYQSCLRCGLENGVYNVDMKMTEQGPKLIEINPRTGGNYLPAWIQDVYGFDIIMAAFLISCDIQPHVWTPEARGFCAGISSPVFQYLRAQENTPSFEETLKSLSKNGFINSSIVTETSETASTAYLNLSSFSTKKEEVFHRLMVASQMLGLDSEEYPVKYLLSPLM</sequence>
<dbReference type="Pfam" id="PF02786">
    <property type="entry name" value="CPSase_L_D2"/>
    <property type="match status" value="1"/>
</dbReference>
<dbReference type="PROSITE" id="PS50975">
    <property type="entry name" value="ATP_GRASP"/>
    <property type="match status" value="1"/>
</dbReference>
<feature type="compositionally biased region" description="Basic and acidic residues" evidence="18">
    <location>
        <begin position="33"/>
        <end position="46"/>
    </location>
</feature>
<feature type="domain" description="ATP-grasp" evidence="19">
    <location>
        <begin position="1593"/>
        <end position="1794"/>
    </location>
</feature>
<keyword evidence="8" id="KW-0863">Zinc-finger</keyword>
<evidence type="ECO:0000256" key="13">
    <source>
        <dbReference type="ARBA" id="ARBA00023163"/>
    </source>
</evidence>
<dbReference type="GO" id="GO:0005634">
    <property type="term" value="C:nucleus"/>
    <property type="evidence" value="ECO:0007669"/>
    <property type="project" value="UniProtKB-SubCell"/>
</dbReference>
<dbReference type="SUPFAM" id="SSF82708">
    <property type="entry name" value="R3H domain"/>
    <property type="match status" value="1"/>
</dbReference>
<dbReference type="PANTHER" id="PTHR12360:SF12">
    <property type="entry name" value="TRANSCRIPTIONAL REPRESSOR NF-X1"/>
    <property type="match status" value="1"/>
</dbReference>
<keyword evidence="13" id="KW-0804">Transcription</keyword>
<dbReference type="PANTHER" id="PTHR12360">
    <property type="entry name" value="NUCLEAR TRANSCRIPTION FACTOR, X-BOX BINDING 1 NFX1"/>
    <property type="match status" value="1"/>
</dbReference>
<evidence type="ECO:0000256" key="12">
    <source>
        <dbReference type="ARBA" id="ARBA00023125"/>
    </source>
</evidence>
<comment type="similarity">
    <text evidence="2">Belongs to the NFX1 family.</text>
</comment>
<keyword evidence="9" id="KW-0833">Ubl conjugation pathway</keyword>
<keyword evidence="3" id="KW-0678">Repressor</keyword>
<dbReference type="InterPro" id="IPR001374">
    <property type="entry name" value="R3H_dom"/>
</dbReference>
<dbReference type="GO" id="GO:0016740">
    <property type="term" value="F:transferase activity"/>
    <property type="evidence" value="ECO:0007669"/>
    <property type="project" value="UniProtKB-KW"/>
</dbReference>
<dbReference type="GO" id="GO:0000981">
    <property type="term" value="F:DNA-binding transcription factor activity, RNA polymerase II-specific"/>
    <property type="evidence" value="ECO:0007669"/>
    <property type="project" value="TreeGrafter"/>
</dbReference>
<organism evidence="21 22">
    <name type="scientific">Albula glossodonta</name>
    <name type="common">roundjaw bonefish</name>
    <dbReference type="NCBI Taxonomy" id="121402"/>
    <lineage>
        <taxon>Eukaryota</taxon>
        <taxon>Metazoa</taxon>
        <taxon>Chordata</taxon>
        <taxon>Craniata</taxon>
        <taxon>Vertebrata</taxon>
        <taxon>Euteleostomi</taxon>
        <taxon>Actinopterygii</taxon>
        <taxon>Neopterygii</taxon>
        <taxon>Teleostei</taxon>
        <taxon>Albuliformes</taxon>
        <taxon>Albulidae</taxon>
        <taxon>Albula</taxon>
    </lineage>
</organism>
<evidence type="ECO:0000256" key="7">
    <source>
        <dbReference type="ARBA" id="ARBA00022737"/>
    </source>
</evidence>
<keyword evidence="17" id="KW-0547">Nucleotide-binding</keyword>
<dbReference type="SMART" id="SM00393">
    <property type="entry name" value="R3H"/>
    <property type="match status" value="1"/>
</dbReference>
<evidence type="ECO:0000256" key="14">
    <source>
        <dbReference type="ARBA" id="ARBA00023242"/>
    </source>
</evidence>
<keyword evidence="4" id="KW-0597">Phosphoprotein</keyword>
<dbReference type="Proteomes" id="UP000824540">
    <property type="component" value="Unassembled WGS sequence"/>
</dbReference>
<dbReference type="OrthoDB" id="6512771at2759"/>
<evidence type="ECO:0000256" key="4">
    <source>
        <dbReference type="ARBA" id="ARBA00022553"/>
    </source>
</evidence>
<evidence type="ECO:0000256" key="3">
    <source>
        <dbReference type="ARBA" id="ARBA00022491"/>
    </source>
</evidence>
<accession>A0A8T2P8X5</accession>
<protein>
    <recommendedName>
        <fullName evidence="15">Transcriptional repressor NF-X1</fullName>
    </recommendedName>
    <alternativeName>
        <fullName evidence="16">Nuclear transcription factor, X box-binding protein 1</fullName>
    </alternativeName>
</protein>
<evidence type="ECO:0000313" key="22">
    <source>
        <dbReference type="Proteomes" id="UP000824540"/>
    </source>
</evidence>